<keyword evidence="2" id="KW-1185">Reference proteome</keyword>
<dbReference type="RefSeq" id="WP_136864574.1">
    <property type="nucleotide sequence ID" value="NZ_SWCJ01000016.1"/>
</dbReference>
<sequence>MLGEIHTLEHDFPAHKSEIHQLIANDDRFAEDNNRYNALDKQIRELELADSPISDEAMHQLKHQRSELKDSLYQRLITP</sequence>
<reference evidence="1 2" key="1">
    <citation type="submission" date="2019-04" db="EMBL/GenBank/DDBJ databases">
        <authorList>
            <person name="Hwang J.C."/>
        </authorList>
    </citation>
    <scope>NUCLEOTIDE SEQUENCE [LARGE SCALE GENOMIC DNA]</scope>
    <source>
        <strain evidence="1 2">IMCC35002</strain>
    </source>
</reference>
<evidence type="ECO:0000313" key="2">
    <source>
        <dbReference type="Proteomes" id="UP000305675"/>
    </source>
</evidence>
<dbReference type="Proteomes" id="UP000305675">
    <property type="component" value="Unassembled WGS sequence"/>
</dbReference>
<name>A0A4U1BKU3_9GAMM</name>
<dbReference type="InterPro" id="IPR007420">
    <property type="entry name" value="DUF465"/>
</dbReference>
<evidence type="ECO:0000313" key="1">
    <source>
        <dbReference type="EMBL" id="TKB51863.1"/>
    </source>
</evidence>
<dbReference type="EMBL" id="SWCJ01000016">
    <property type="protein sequence ID" value="TKB51863.1"/>
    <property type="molecule type" value="Genomic_DNA"/>
</dbReference>
<dbReference type="AlphaFoldDB" id="A0A4U1BKU3"/>
<accession>A0A4U1BKU3</accession>
<comment type="caution">
    <text evidence="1">The sequence shown here is derived from an EMBL/GenBank/DDBJ whole genome shotgun (WGS) entry which is preliminary data.</text>
</comment>
<dbReference type="OrthoDB" id="1263265at2"/>
<dbReference type="Gene3D" id="6.10.280.50">
    <property type="match status" value="1"/>
</dbReference>
<protein>
    <submittedName>
        <fullName evidence="1">DUF465 domain-containing protein</fullName>
    </submittedName>
</protein>
<dbReference type="InterPro" id="IPR038444">
    <property type="entry name" value="DUF465_sf"/>
</dbReference>
<proteinExistence type="predicted"/>
<organism evidence="1 2">
    <name type="scientific">Ferrimonas aestuarii</name>
    <dbReference type="NCBI Taxonomy" id="2569539"/>
    <lineage>
        <taxon>Bacteria</taxon>
        <taxon>Pseudomonadati</taxon>
        <taxon>Pseudomonadota</taxon>
        <taxon>Gammaproteobacteria</taxon>
        <taxon>Alteromonadales</taxon>
        <taxon>Ferrimonadaceae</taxon>
        <taxon>Ferrimonas</taxon>
    </lineage>
</organism>
<gene>
    <name evidence="1" type="ORF">FCL42_16725</name>
</gene>
<dbReference type="Pfam" id="PF04325">
    <property type="entry name" value="DUF465"/>
    <property type="match status" value="1"/>
</dbReference>